<gene>
    <name evidence="1" type="ORF">OG699_02160</name>
</gene>
<dbReference type="EMBL" id="CP109546">
    <property type="protein sequence ID" value="WTZ06913.1"/>
    <property type="molecule type" value="Genomic_DNA"/>
</dbReference>
<accession>A0AAU3HNE6</accession>
<evidence type="ECO:0000313" key="1">
    <source>
        <dbReference type="EMBL" id="WTZ06913.1"/>
    </source>
</evidence>
<name>A0AAU3HNE6_9ACTN</name>
<sequence length="55" mass="6039">MAQAENLWRAEQEDFVRLVSDQPPAEPLTAFLERHPADPAAVPESGRLPIVTASL</sequence>
<protein>
    <submittedName>
        <fullName evidence="1">Uncharacterized protein</fullName>
    </submittedName>
</protein>
<organism evidence="1">
    <name type="scientific">Streptomyces sp. NBC_01393</name>
    <dbReference type="NCBI Taxonomy" id="2903851"/>
    <lineage>
        <taxon>Bacteria</taxon>
        <taxon>Bacillati</taxon>
        <taxon>Actinomycetota</taxon>
        <taxon>Actinomycetes</taxon>
        <taxon>Kitasatosporales</taxon>
        <taxon>Streptomycetaceae</taxon>
        <taxon>Streptomyces</taxon>
    </lineage>
</organism>
<proteinExistence type="predicted"/>
<dbReference type="AlphaFoldDB" id="A0AAU3HNE6"/>
<reference evidence="1" key="1">
    <citation type="submission" date="2022-10" db="EMBL/GenBank/DDBJ databases">
        <title>The complete genomes of actinobacterial strains from the NBC collection.</title>
        <authorList>
            <person name="Joergensen T.S."/>
            <person name="Alvarez Arevalo M."/>
            <person name="Sterndorff E.B."/>
            <person name="Faurdal D."/>
            <person name="Vuksanovic O."/>
            <person name="Mourched A.-S."/>
            <person name="Charusanti P."/>
            <person name="Shaw S."/>
            <person name="Blin K."/>
            <person name="Weber T."/>
        </authorList>
    </citation>
    <scope>NUCLEOTIDE SEQUENCE</scope>
    <source>
        <strain evidence="1">NBC_01393</strain>
    </source>
</reference>